<sequence length="68" mass="7161">MRKDMNENCQPVFLIVGSSGERGIINHTIMELPSASAGDIVGKDIAARLNNGGAASDRAYFRVVSAPA</sequence>
<name>W9H9A6_9PROT</name>
<dbReference type="OrthoDB" id="9928608at2"/>
<dbReference type="Proteomes" id="UP000019486">
    <property type="component" value="Unassembled WGS sequence"/>
</dbReference>
<gene>
    <name evidence="1" type="ORF">N825_37175</name>
</gene>
<dbReference type="STRING" id="1385369.N825_37175"/>
<evidence type="ECO:0000313" key="1">
    <source>
        <dbReference type="EMBL" id="EWY40403.1"/>
    </source>
</evidence>
<proteinExistence type="predicted"/>
<evidence type="ECO:0000313" key="2">
    <source>
        <dbReference type="Proteomes" id="UP000019486"/>
    </source>
</evidence>
<accession>W9H9A6</accession>
<comment type="caution">
    <text evidence="1">The sequence shown here is derived from an EMBL/GenBank/DDBJ whole genome shotgun (WGS) entry which is preliminary data.</text>
</comment>
<dbReference type="RefSeq" id="WP_037452294.1">
    <property type="nucleotide sequence ID" value="NZ_AVFL01000008.1"/>
</dbReference>
<dbReference type="AlphaFoldDB" id="W9H9A6"/>
<protein>
    <submittedName>
        <fullName evidence="1">Uncharacterized protein</fullName>
    </submittedName>
</protein>
<dbReference type="EMBL" id="AVFL01000008">
    <property type="protein sequence ID" value="EWY40403.1"/>
    <property type="molecule type" value="Genomic_DNA"/>
</dbReference>
<reference evidence="1 2" key="1">
    <citation type="submission" date="2013-08" db="EMBL/GenBank/DDBJ databases">
        <title>The genome sequence of Skermanella stibiiresistens.</title>
        <authorList>
            <person name="Zhu W."/>
            <person name="Wang G."/>
        </authorList>
    </citation>
    <scope>NUCLEOTIDE SEQUENCE [LARGE SCALE GENOMIC DNA]</scope>
    <source>
        <strain evidence="1 2">SB22</strain>
    </source>
</reference>
<organism evidence="1 2">
    <name type="scientific">Skermanella stibiiresistens SB22</name>
    <dbReference type="NCBI Taxonomy" id="1385369"/>
    <lineage>
        <taxon>Bacteria</taxon>
        <taxon>Pseudomonadati</taxon>
        <taxon>Pseudomonadota</taxon>
        <taxon>Alphaproteobacteria</taxon>
        <taxon>Rhodospirillales</taxon>
        <taxon>Azospirillaceae</taxon>
        <taxon>Skermanella</taxon>
    </lineage>
</organism>
<keyword evidence="2" id="KW-1185">Reference proteome</keyword>